<dbReference type="Proteomes" id="UP001501940">
    <property type="component" value="Chromosome 20"/>
</dbReference>
<evidence type="ECO:0000256" key="11">
    <source>
        <dbReference type="SAM" id="Phobius"/>
    </source>
</evidence>
<keyword evidence="9" id="KW-0325">Glycoprotein</keyword>
<dbReference type="InterPro" id="IPR052672">
    <property type="entry name" value="Type1_Cytokine_Rcpt_Type2"/>
</dbReference>
<comment type="similarity">
    <text evidence="2">Belongs to the type I cytokine receptor family. Type 2 subfamily.</text>
</comment>
<evidence type="ECO:0000256" key="6">
    <source>
        <dbReference type="ARBA" id="ARBA00022989"/>
    </source>
</evidence>
<dbReference type="AlphaFoldDB" id="A0AAQ5ZQU3"/>
<evidence type="ECO:0000256" key="8">
    <source>
        <dbReference type="ARBA" id="ARBA00023170"/>
    </source>
</evidence>
<reference evidence="14" key="2">
    <citation type="submission" date="2025-08" db="UniProtKB">
        <authorList>
            <consortium name="Ensembl"/>
        </authorList>
    </citation>
    <scope>IDENTIFICATION</scope>
</reference>
<dbReference type="Ensembl" id="ENSAOCT00000043598.1">
    <property type="protein sequence ID" value="ENSAOCP00000066155.1"/>
    <property type="gene ID" value="ENSAOCG00000011775.2"/>
</dbReference>
<evidence type="ECO:0000256" key="2">
    <source>
        <dbReference type="ARBA" id="ARBA00008921"/>
    </source>
</evidence>
<evidence type="ECO:0000259" key="13">
    <source>
        <dbReference type="PROSITE" id="PS50853"/>
    </source>
</evidence>
<keyword evidence="6 11" id="KW-1133">Transmembrane helix</keyword>
<sequence>MEWSPAVFCLIGAGLFLVLPPAVSSTTSRPFPRPPGLIGCEFMHRGNVTCSWEPGDSTTTSYTLQVQRTPRNGSPKTFTCTTPDTNCTVGLGRSTVTIIFCITITAHSGSRNISSLPRCQPGRTEVILPPAILNSVKAVHGSSQCLNVIWSRILSVFPVADSEIEDGKLNSQIEFTVQGQLDVQVRNVTVKGYRVLVCLFRPDTSYIVRLRHRYQGPASPWSPWSNALQGRTGEDAPSAAPVFWRQVKHTNRDGCRLITLLWKPLSHFLANGRVLFYNVTCWTENAQVLSDHGSCRDLQSSSTSCSLFLPAERCSCALTASTSAGTSPPARMLLPGASEIEPPSPGQIAARPLDDSRIEVSWTAPVKQPVSGFVVEWFAVREENSSILCWEKLNTSCTTLVITEGLKPMERYAVSVKVLYGEQDVGKNRTLQIYTRQGTPSAGPDVKVLRISGSSVELSWSAVPVELLRGFLRNYSLYYTTRNQPARSVFVPGHAHRYTLENLSPGNYDIFMRVNTDAGTGEAGTQAIVHISSEEISIFMYVVLPLMLTSLALVLMACLAQSKIVKQKLCQDVPDPSNSSLSRWNPKTNLESMKHPVVPEKPEIKYSEVIFLGELQNSDPDQDPSYQRVQTYSSTLKSPLPVGISEEMLTKSSTKTKTTSVKDLSTCPSIYSSILFPQHPPPPSNRSQPTDWQPGSVSISNGVTEPPSSHLTPADEQKSLSLCPKQHQSPFSFLNFGSEVASPKHPFTQSSFISPLSLQPNTLTHPDDSFPASFSSFLPSVFVDISYCPVECGPYISSD</sequence>
<dbReference type="CDD" id="cd00063">
    <property type="entry name" value="FN3"/>
    <property type="match status" value="2"/>
</dbReference>
<feature type="transmembrane region" description="Helical" evidence="11">
    <location>
        <begin position="538"/>
        <end position="559"/>
    </location>
</feature>
<dbReference type="Gene3D" id="2.60.40.10">
    <property type="entry name" value="Immunoglobulins"/>
    <property type="match status" value="5"/>
</dbReference>
<evidence type="ECO:0000256" key="7">
    <source>
        <dbReference type="ARBA" id="ARBA00023136"/>
    </source>
</evidence>
<proteinExistence type="inferred from homology"/>
<dbReference type="InterPro" id="IPR036116">
    <property type="entry name" value="FN3_sf"/>
</dbReference>
<evidence type="ECO:0000256" key="5">
    <source>
        <dbReference type="ARBA" id="ARBA00022737"/>
    </source>
</evidence>
<dbReference type="GO" id="GO:0005886">
    <property type="term" value="C:plasma membrane"/>
    <property type="evidence" value="ECO:0007669"/>
    <property type="project" value="UniProtKB-ARBA"/>
</dbReference>
<evidence type="ECO:0000256" key="9">
    <source>
        <dbReference type="ARBA" id="ARBA00023180"/>
    </source>
</evidence>
<feature type="domain" description="Fibronectin type-III" evidence="13">
    <location>
        <begin position="442"/>
        <end position="535"/>
    </location>
</feature>
<feature type="compositionally biased region" description="Polar residues" evidence="10">
    <location>
        <begin position="685"/>
        <end position="711"/>
    </location>
</feature>
<keyword evidence="4 12" id="KW-0732">Signal</keyword>
<evidence type="ECO:0000313" key="15">
    <source>
        <dbReference type="Proteomes" id="UP001501940"/>
    </source>
</evidence>
<dbReference type="PANTHER" id="PTHR48423:SF1">
    <property type="entry name" value="INTERLEUKIN-27 RECEPTOR SUBUNIT ALPHA"/>
    <property type="match status" value="1"/>
</dbReference>
<keyword evidence="8" id="KW-0675">Receptor</keyword>
<dbReference type="InterPro" id="IPR003961">
    <property type="entry name" value="FN3_dom"/>
</dbReference>
<dbReference type="KEGG" id="aoce:111573454"/>
<keyword evidence="7 11" id="KW-0472">Membrane</keyword>
<reference evidence="14" key="3">
    <citation type="submission" date="2025-09" db="UniProtKB">
        <authorList>
            <consortium name="Ensembl"/>
        </authorList>
    </citation>
    <scope>IDENTIFICATION</scope>
</reference>
<feature type="domain" description="Fibronectin type-III" evidence="13">
    <location>
        <begin position="129"/>
        <end position="235"/>
    </location>
</feature>
<feature type="domain" description="Fibronectin type-III" evidence="13">
    <location>
        <begin position="34"/>
        <end position="127"/>
    </location>
</feature>
<reference evidence="14 15" key="1">
    <citation type="submission" date="2022-01" db="EMBL/GenBank/DDBJ databases">
        <title>A chromosome-scale genome assembly of the false clownfish, Amphiprion ocellaris.</title>
        <authorList>
            <person name="Ryu T."/>
        </authorList>
    </citation>
    <scope>NUCLEOTIDE SEQUENCE [LARGE SCALE GENOMIC DNA]</scope>
</reference>
<feature type="signal peptide" evidence="12">
    <location>
        <begin position="1"/>
        <end position="25"/>
    </location>
</feature>
<keyword evidence="15" id="KW-1185">Reference proteome</keyword>
<dbReference type="InterPro" id="IPR013783">
    <property type="entry name" value="Ig-like_fold"/>
</dbReference>
<feature type="domain" description="Fibronectin type-III" evidence="13">
    <location>
        <begin position="342"/>
        <end position="438"/>
    </location>
</feature>
<dbReference type="Pfam" id="PF00041">
    <property type="entry name" value="fn3"/>
    <property type="match status" value="2"/>
</dbReference>
<name>A0AAQ5ZQU3_AMPOC</name>
<feature type="chain" id="PRO_5043580011" description="Fibronectin type-III domain-containing protein" evidence="12">
    <location>
        <begin position="26"/>
        <end position="799"/>
    </location>
</feature>
<feature type="region of interest" description="Disordered" evidence="10">
    <location>
        <begin position="675"/>
        <end position="721"/>
    </location>
</feature>
<dbReference type="SUPFAM" id="SSF49265">
    <property type="entry name" value="Fibronectin type III"/>
    <property type="match status" value="2"/>
</dbReference>
<dbReference type="PANTHER" id="PTHR48423">
    <property type="entry name" value="INTERLEUKIN-27 RECEPTOR SUBUNIT ALPHA"/>
    <property type="match status" value="1"/>
</dbReference>
<dbReference type="RefSeq" id="XP_054861881.1">
    <property type="nucleotide sequence ID" value="XM_055005906.1"/>
</dbReference>
<dbReference type="GeneTree" id="ENSGT00940000155603"/>
<evidence type="ECO:0000256" key="10">
    <source>
        <dbReference type="SAM" id="MobiDB-lite"/>
    </source>
</evidence>
<dbReference type="PROSITE" id="PS50853">
    <property type="entry name" value="FN3"/>
    <property type="match status" value="4"/>
</dbReference>
<evidence type="ECO:0000256" key="4">
    <source>
        <dbReference type="ARBA" id="ARBA00022729"/>
    </source>
</evidence>
<comment type="subcellular location">
    <subcellularLocation>
        <location evidence="1">Membrane</location>
        <topology evidence="1">Single-pass type I membrane protein</topology>
    </subcellularLocation>
</comment>
<accession>A0AAQ5ZQU3</accession>
<evidence type="ECO:0000256" key="3">
    <source>
        <dbReference type="ARBA" id="ARBA00022692"/>
    </source>
</evidence>
<dbReference type="SMART" id="SM00060">
    <property type="entry name" value="FN3"/>
    <property type="match status" value="3"/>
</dbReference>
<evidence type="ECO:0000256" key="1">
    <source>
        <dbReference type="ARBA" id="ARBA00004479"/>
    </source>
</evidence>
<evidence type="ECO:0000313" key="14">
    <source>
        <dbReference type="Ensembl" id="ENSAOCP00000066155.1"/>
    </source>
</evidence>
<protein>
    <recommendedName>
        <fullName evidence="13">Fibronectin type-III domain-containing protein</fullName>
    </recommendedName>
</protein>
<dbReference type="GeneID" id="111573454"/>
<organism evidence="14 15">
    <name type="scientific">Amphiprion ocellaris</name>
    <name type="common">Clown anemonefish</name>
    <dbReference type="NCBI Taxonomy" id="80972"/>
    <lineage>
        <taxon>Eukaryota</taxon>
        <taxon>Metazoa</taxon>
        <taxon>Chordata</taxon>
        <taxon>Craniata</taxon>
        <taxon>Vertebrata</taxon>
        <taxon>Euteleostomi</taxon>
        <taxon>Actinopterygii</taxon>
        <taxon>Neopterygii</taxon>
        <taxon>Teleostei</taxon>
        <taxon>Neoteleostei</taxon>
        <taxon>Acanthomorphata</taxon>
        <taxon>Ovalentaria</taxon>
        <taxon>Pomacentridae</taxon>
        <taxon>Amphiprion</taxon>
    </lineage>
</organism>
<keyword evidence="3 11" id="KW-0812">Transmembrane</keyword>
<keyword evidence="5" id="KW-0677">Repeat</keyword>
<evidence type="ECO:0000256" key="12">
    <source>
        <dbReference type="SAM" id="SignalP"/>
    </source>
</evidence>